<keyword evidence="3" id="KW-1185">Reference proteome</keyword>
<dbReference type="Pfam" id="PF00534">
    <property type="entry name" value="Glycos_transf_1"/>
    <property type="match status" value="1"/>
</dbReference>
<sequence>MQNLKVCFYTHNLPNPLIGGVERVTYNLTNAFRAHNIRVYNLCSSGDGADATIPTELNNCEKAIFANDFLIRNGINILIDQYGMSFLSHPMISENIKILQCCHINPIAKHTVRALFESIDIYKPKQSLLNIAFIINTPLRNLKLRKRYSDIRETNGIDKLVFLCDNYVNAISSRYKIDIGRLAAIPNAIDDNLLNETSSLTQKKKKTIMWCGRIAQSPKNVLFLPRLWKHLMTKHPDWEMIIVGDGIDRHLLERKIKHYKLSNITLTGNTNPYKYYRDASIFVLPSYSEGFGMVLLEAMANNCVPVVFDNSAVFNDIISEECGFIVPDLDADAFINACDLLISNEDLLLKMGQNAKQTVSRFSMSDVYNQWCKLFNELEVV</sequence>
<dbReference type="EMBL" id="PUEC01000016">
    <property type="protein sequence ID" value="PWB02050.1"/>
    <property type="molecule type" value="Genomic_DNA"/>
</dbReference>
<name>A0A2V1IJP2_9BACT</name>
<dbReference type="GeneID" id="82526295"/>
<dbReference type="Gene3D" id="3.40.50.2000">
    <property type="entry name" value="Glycogen Phosphorylase B"/>
    <property type="match status" value="2"/>
</dbReference>
<dbReference type="PANTHER" id="PTHR45947:SF3">
    <property type="entry name" value="SULFOQUINOVOSYL TRANSFERASE SQD2"/>
    <property type="match status" value="1"/>
</dbReference>
<accession>A0A2V1IJP2</accession>
<gene>
    <name evidence="2" type="ORF">C5O23_08045</name>
</gene>
<dbReference type="Proteomes" id="UP000244905">
    <property type="component" value="Unassembled WGS sequence"/>
</dbReference>
<comment type="caution">
    <text evidence="2">The sequence shown here is derived from an EMBL/GenBank/DDBJ whole genome shotgun (WGS) entry which is preliminary data.</text>
</comment>
<evidence type="ECO:0000313" key="3">
    <source>
        <dbReference type="Proteomes" id="UP000244905"/>
    </source>
</evidence>
<dbReference type="InterPro" id="IPR050194">
    <property type="entry name" value="Glycosyltransferase_grp1"/>
</dbReference>
<organism evidence="2 3">
    <name type="scientific">Duncaniella muris</name>
    <dbReference type="NCBI Taxonomy" id="2094150"/>
    <lineage>
        <taxon>Bacteria</taxon>
        <taxon>Pseudomonadati</taxon>
        <taxon>Bacteroidota</taxon>
        <taxon>Bacteroidia</taxon>
        <taxon>Bacteroidales</taxon>
        <taxon>Muribaculaceae</taxon>
        <taxon>Duncaniella</taxon>
    </lineage>
</organism>
<protein>
    <recommendedName>
        <fullName evidence="1">Glycosyl transferase family 1 domain-containing protein</fullName>
    </recommendedName>
</protein>
<evidence type="ECO:0000259" key="1">
    <source>
        <dbReference type="Pfam" id="PF00534"/>
    </source>
</evidence>
<proteinExistence type="predicted"/>
<feature type="domain" description="Glycosyl transferase family 1" evidence="1">
    <location>
        <begin position="199"/>
        <end position="357"/>
    </location>
</feature>
<dbReference type="SUPFAM" id="SSF53756">
    <property type="entry name" value="UDP-Glycosyltransferase/glycogen phosphorylase"/>
    <property type="match status" value="1"/>
</dbReference>
<evidence type="ECO:0000313" key="2">
    <source>
        <dbReference type="EMBL" id="PWB02050.1"/>
    </source>
</evidence>
<dbReference type="PANTHER" id="PTHR45947">
    <property type="entry name" value="SULFOQUINOVOSYL TRANSFERASE SQD2"/>
    <property type="match status" value="1"/>
</dbReference>
<dbReference type="RefSeq" id="WP_107032430.1">
    <property type="nucleotide sequence ID" value="NZ_CAOLYA010000007.1"/>
</dbReference>
<dbReference type="InterPro" id="IPR001296">
    <property type="entry name" value="Glyco_trans_1"/>
</dbReference>
<reference evidence="3" key="1">
    <citation type="submission" date="2018-02" db="EMBL/GenBank/DDBJ databases">
        <authorList>
            <person name="Clavel T."/>
            <person name="Strowig T."/>
        </authorList>
    </citation>
    <scope>NUCLEOTIDE SEQUENCE [LARGE SCALE GENOMIC DNA]</scope>
    <source>
        <strain evidence="3">DSM 103720</strain>
    </source>
</reference>
<dbReference type="GO" id="GO:0016757">
    <property type="term" value="F:glycosyltransferase activity"/>
    <property type="evidence" value="ECO:0007669"/>
    <property type="project" value="InterPro"/>
</dbReference>
<dbReference type="AlphaFoldDB" id="A0A2V1IJP2"/>